<sequence>MPKKLNCILLIDDDTAVNFIHNKIIQTSGCAKEIAIARNGLEALEFLKTRDGEKYPQPDLIFLDINMPVMNGWEFLDKYEELDNEQKGKELIVMLTTSLNFEDKEKAKKIGNINNFHTKPLSLEHLNKILETYN</sequence>
<evidence type="ECO:0000259" key="2">
    <source>
        <dbReference type="PROSITE" id="PS50110"/>
    </source>
</evidence>
<feature type="modified residue" description="4-aspartylphosphate" evidence="1">
    <location>
        <position position="64"/>
    </location>
</feature>
<protein>
    <submittedName>
        <fullName evidence="3">Response regulator receiver domain-containing protein</fullName>
    </submittedName>
</protein>
<name>A0A495PT79_9FLAO</name>
<dbReference type="PANTHER" id="PTHR44520:SF2">
    <property type="entry name" value="RESPONSE REGULATOR RCP1"/>
    <property type="match status" value="1"/>
</dbReference>
<reference evidence="3 4" key="1">
    <citation type="submission" date="2018-10" db="EMBL/GenBank/DDBJ databases">
        <title>Genomic Encyclopedia of Archaeal and Bacterial Type Strains, Phase II (KMG-II): from individual species to whole genera.</title>
        <authorList>
            <person name="Goeker M."/>
        </authorList>
    </citation>
    <scope>NUCLEOTIDE SEQUENCE [LARGE SCALE GENOMIC DNA]</scope>
    <source>
        <strain evidence="3 4">DSM 19839</strain>
    </source>
</reference>
<dbReference type="AlphaFoldDB" id="A0A495PT79"/>
<dbReference type="OrthoDB" id="673128at2"/>
<dbReference type="PANTHER" id="PTHR44520">
    <property type="entry name" value="RESPONSE REGULATOR RCP1-RELATED"/>
    <property type="match status" value="1"/>
</dbReference>
<dbReference type="RefSeq" id="WP_121345260.1">
    <property type="nucleotide sequence ID" value="NZ_RBLG01000002.1"/>
</dbReference>
<dbReference type="InterPro" id="IPR011006">
    <property type="entry name" value="CheY-like_superfamily"/>
</dbReference>
<dbReference type="Proteomes" id="UP000276282">
    <property type="component" value="Unassembled WGS sequence"/>
</dbReference>
<dbReference type="InterPro" id="IPR052893">
    <property type="entry name" value="TCS_response_regulator"/>
</dbReference>
<accession>A0A495PT79</accession>
<feature type="domain" description="Response regulatory" evidence="2">
    <location>
        <begin position="7"/>
        <end position="134"/>
    </location>
</feature>
<dbReference type="EMBL" id="RBLG01000002">
    <property type="protein sequence ID" value="RKS53186.1"/>
    <property type="molecule type" value="Genomic_DNA"/>
</dbReference>
<dbReference type="SMART" id="SM00448">
    <property type="entry name" value="REC"/>
    <property type="match status" value="1"/>
</dbReference>
<proteinExistence type="predicted"/>
<comment type="caution">
    <text evidence="3">The sequence shown here is derived from an EMBL/GenBank/DDBJ whole genome shotgun (WGS) entry which is preliminary data.</text>
</comment>
<gene>
    <name evidence="3" type="ORF">BC962_1435</name>
</gene>
<dbReference type="Pfam" id="PF00072">
    <property type="entry name" value="Response_reg"/>
    <property type="match status" value="1"/>
</dbReference>
<dbReference type="SUPFAM" id="SSF52172">
    <property type="entry name" value="CheY-like"/>
    <property type="match status" value="1"/>
</dbReference>
<keyword evidence="1" id="KW-0597">Phosphoprotein</keyword>
<evidence type="ECO:0000313" key="4">
    <source>
        <dbReference type="Proteomes" id="UP000276282"/>
    </source>
</evidence>
<dbReference type="Gene3D" id="3.40.50.2300">
    <property type="match status" value="1"/>
</dbReference>
<organism evidence="3 4">
    <name type="scientific">Gillisia mitskevichiae</name>
    <dbReference type="NCBI Taxonomy" id="270921"/>
    <lineage>
        <taxon>Bacteria</taxon>
        <taxon>Pseudomonadati</taxon>
        <taxon>Bacteroidota</taxon>
        <taxon>Flavobacteriia</taxon>
        <taxon>Flavobacteriales</taxon>
        <taxon>Flavobacteriaceae</taxon>
        <taxon>Gillisia</taxon>
    </lineage>
</organism>
<dbReference type="InterPro" id="IPR001789">
    <property type="entry name" value="Sig_transdc_resp-reg_receiver"/>
</dbReference>
<dbReference type="GO" id="GO:0000160">
    <property type="term" value="P:phosphorelay signal transduction system"/>
    <property type="evidence" value="ECO:0007669"/>
    <property type="project" value="InterPro"/>
</dbReference>
<evidence type="ECO:0000256" key="1">
    <source>
        <dbReference type="PROSITE-ProRule" id="PRU00169"/>
    </source>
</evidence>
<dbReference type="PROSITE" id="PS50110">
    <property type="entry name" value="RESPONSE_REGULATORY"/>
    <property type="match status" value="1"/>
</dbReference>
<evidence type="ECO:0000313" key="3">
    <source>
        <dbReference type="EMBL" id="RKS53186.1"/>
    </source>
</evidence>
<keyword evidence="4" id="KW-1185">Reference proteome</keyword>